<keyword evidence="5" id="KW-1185">Reference proteome</keyword>
<evidence type="ECO:0000313" key="3">
    <source>
        <dbReference type="EMBL" id="PAS92136.1"/>
    </source>
</evidence>
<dbReference type="EMBL" id="MDUX01000050">
    <property type="protein sequence ID" value="KAF7598389.1"/>
    <property type="molecule type" value="Genomic_DNA"/>
</dbReference>
<evidence type="ECO:0000313" key="5">
    <source>
        <dbReference type="Proteomes" id="UP000623509"/>
    </source>
</evidence>
<proteinExistence type="predicted"/>
<gene>
    <name evidence="2" type="ORF">BGI27_13415</name>
    <name evidence="3" type="ORF">CGU29_12785</name>
</gene>
<evidence type="ECO:0000313" key="4">
    <source>
        <dbReference type="Proteomes" id="UP000216107"/>
    </source>
</evidence>
<sequence>MHYGEAMCFFFPDVVYDRLMAHLKERVGQRWGNEGMPPVEERRKTVAELESQRTALLEKRRTLEGEINKISTALRS</sequence>
<dbReference type="Proteomes" id="UP000216107">
    <property type="component" value="Unassembled WGS sequence"/>
</dbReference>
<keyword evidence="1" id="KW-0175">Coiled coil</keyword>
<organism evidence="3 4">
    <name type="scientific">Candidatus Dactylopiibacterium carminicum</name>
    <dbReference type="NCBI Taxonomy" id="857335"/>
    <lineage>
        <taxon>Bacteria</taxon>
        <taxon>Pseudomonadati</taxon>
        <taxon>Pseudomonadota</taxon>
        <taxon>Betaproteobacteria</taxon>
        <taxon>Rhodocyclales</taxon>
        <taxon>Rhodocyclaceae</taxon>
        <taxon>Candidatus Dactylopiibacterium</taxon>
    </lineage>
</organism>
<evidence type="ECO:0000256" key="1">
    <source>
        <dbReference type="SAM" id="Coils"/>
    </source>
</evidence>
<dbReference type="Proteomes" id="UP000623509">
    <property type="component" value="Unassembled WGS sequence"/>
</dbReference>
<protein>
    <submittedName>
        <fullName evidence="3">Uncharacterized protein</fullName>
    </submittedName>
</protein>
<dbReference type="OrthoDB" id="8607194at2"/>
<dbReference type="EMBL" id="NMRN01000046">
    <property type="protein sequence ID" value="PAS92136.1"/>
    <property type="molecule type" value="Genomic_DNA"/>
</dbReference>
<dbReference type="AlphaFoldDB" id="A0A272EQ23"/>
<reference evidence="2 5" key="1">
    <citation type="submission" date="2016-08" db="EMBL/GenBank/DDBJ databases">
        <title>Candidatus Dactylopiibacterium carminicum genome sequence.</title>
        <authorList>
            <person name="Ramirez-Puebla S.T."/>
            <person name="Ormeno-Orrillo E."/>
            <person name="Vera-Ponce De Leon A."/>
            <person name="Luis L."/>
            <person name="Sanchez-Flores A."/>
            <person name="Monica R."/>
            <person name="Martinez-Romero E."/>
        </authorList>
    </citation>
    <scope>NUCLEOTIDE SEQUENCE [LARGE SCALE GENOMIC DNA]</scope>
    <source>
        <strain evidence="2">END1</strain>
    </source>
</reference>
<comment type="caution">
    <text evidence="3">The sequence shown here is derived from an EMBL/GenBank/DDBJ whole genome shotgun (WGS) entry which is preliminary data.</text>
</comment>
<evidence type="ECO:0000313" key="2">
    <source>
        <dbReference type="EMBL" id="KAF7598389.1"/>
    </source>
</evidence>
<dbReference type="RefSeq" id="WP_095525380.1">
    <property type="nucleotide sequence ID" value="NZ_MDUX01000050.1"/>
</dbReference>
<reference evidence="3 4" key="2">
    <citation type="submission" date="2017-07" db="EMBL/GenBank/DDBJ databases">
        <title>Candidatus Dactylopiibacterium carminicum, a nitrogen-fixing symbiont of the cochineal insect Dactylopius coccus and Dactylopius opuntiae (Hemiptera: Coccoidea: Dactylopiidae).</title>
        <authorList>
            <person name="Vera A."/>
        </authorList>
    </citation>
    <scope>NUCLEOTIDE SEQUENCE [LARGE SCALE GENOMIC DNA]</scope>
    <source>
        <strain evidence="3 4">NFDCM</strain>
    </source>
</reference>
<feature type="coiled-coil region" evidence="1">
    <location>
        <begin position="39"/>
        <end position="66"/>
    </location>
</feature>
<name>A0A272EQ23_9RHOO</name>
<accession>A0A272EQ23</accession>